<dbReference type="GO" id="GO:0008237">
    <property type="term" value="F:metallopeptidase activity"/>
    <property type="evidence" value="ECO:0007669"/>
    <property type="project" value="UniProtKB-KW"/>
</dbReference>
<accession>A0A2I0SHB2</accession>
<evidence type="ECO:0000256" key="4">
    <source>
        <dbReference type="ARBA" id="ARBA00023049"/>
    </source>
</evidence>
<evidence type="ECO:0000256" key="3">
    <source>
        <dbReference type="ARBA" id="ARBA00022801"/>
    </source>
</evidence>
<dbReference type="Gene3D" id="3.30.2290.10">
    <property type="entry name" value="PmbA/TldD superfamily"/>
    <property type="match status" value="1"/>
</dbReference>
<dbReference type="Pfam" id="PF01523">
    <property type="entry name" value="PmbA_TldD_1st"/>
    <property type="match status" value="1"/>
</dbReference>
<evidence type="ECO:0000256" key="2">
    <source>
        <dbReference type="ARBA" id="ARBA00022670"/>
    </source>
</evidence>
<evidence type="ECO:0000256" key="1">
    <source>
        <dbReference type="ARBA" id="ARBA00005836"/>
    </source>
</evidence>
<evidence type="ECO:0000259" key="5">
    <source>
        <dbReference type="Pfam" id="PF01523"/>
    </source>
</evidence>
<protein>
    <submittedName>
        <fullName evidence="7">Peptidase C69</fullName>
    </submittedName>
</protein>
<dbReference type="SUPFAM" id="SSF111283">
    <property type="entry name" value="Putative modulator of DNA gyrase, PmbA/TldD"/>
    <property type="match status" value="1"/>
</dbReference>
<proteinExistence type="inferred from homology"/>
<dbReference type="InterPro" id="IPR051463">
    <property type="entry name" value="Peptidase_U62_metallo"/>
</dbReference>
<dbReference type="InterPro" id="IPR036059">
    <property type="entry name" value="TldD/PmbA_sf"/>
</dbReference>
<keyword evidence="8" id="KW-1185">Reference proteome</keyword>
<dbReference type="RefSeq" id="WP_103552788.1">
    <property type="nucleotide sequence ID" value="NZ_JBHJSK010000044.1"/>
</dbReference>
<dbReference type="GO" id="GO:0005829">
    <property type="term" value="C:cytosol"/>
    <property type="evidence" value="ECO:0007669"/>
    <property type="project" value="TreeGrafter"/>
</dbReference>
<dbReference type="AlphaFoldDB" id="A0A2I0SHB2"/>
<reference evidence="7 8" key="1">
    <citation type="submission" date="2017-12" db="EMBL/GenBank/DDBJ databases">
        <title>Streptomyces populusis sp. nov., a novel endophytic actinobacterium isolated from stems of Populus adenopoda Maxim.</title>
        <authorList>
            <person name="Wang Z."/>
        </authorList>
    </citation>
    <scope>NUCLEOTIDE SEQUENCE [LARGE SCALE GENOMIC DNA]</scope>
    <source>
        <strain evidence="7 8">A249</strain>
    </source>
</reference>
<keyword evidence="4" id="KW-0482">Metalloprotease</keyword>
<dbReference type="OrthoDB" id="9803213at2"/>
<evidence type="ECO:0000259" key="6">
    <source>
        <dbReference type="Pfam" id="PF19289"/>
    </source>
</evidence>
<evidence type="ECO:0000313" key="8">
    <source>
        <dbReference type="Proteomes" id="UP000236178"/>
    </source>
</evidence>
<dbReference type="FunFam" id="3.30.2290.10:FF:000003">
    <property type="entry name" value="Zinc-dependent protease, TldD/PmbA family"/>
    <property type="match status" value="1"/>
</dbReference>
<gene>
    <name evidence="7" type="ORF">CW362_30195</name>
</gene>
<feature type="domain" description="Metalloprotease TldD/E N-terminal" evidence="5">
    <location>
        <begin position="33"/>
        <end position="97"/>
    </location>
</feature>
<dbReference type="InterPro" id="IPR002510">
    <property type="entry name" value="Metalloprtase-TldD/E_N"/>
</dbReference>
<dbReference type="EMBL" id="PJOS01000078">
    <property type="protein sequence ID" value="PKT69324.1"/>
    <property type="molecule type" value="Genomic_DNA"/>
</dbReference>
<dbReference type="PANTHER" id="PTHR30624:SF10">
    <property type="entry name" value="CONSERVED PROTEIN"/>
    <property type="match status" value="1"/>
</dbReference>
<dbReference type="GO" id="GO:0006508">
    <property type="term" value="P:proteolysis"/>
    <property type="evidence" value="ECO:0007669"/>
    <property type="project" value="UniProtKB-KW"/>
</dbReference>
<comment type="similarity">
    <text evidence="1">Belongs to the peptidase U62 family.</text>
</comment>
<dbReference type="InterPro" id="IPR045569">
    <property type="entry name" value="Metalloprtase-TldD/E_C"/>
</dbReference>
<name>A0A2I0SHB2_9ACTN</name>
<organism evidence="7 8">
    <name type="scientific">Streptomyces populi</name>
    <dbReference type="NCBI Taxonomy" id="2058924"/>
    <lineage>
        <taxon>Bacteria</taxon>
        <taxon>Bacillati</taxon>
        <taxon>Actinomycetota</taxon>
        <taxon>Actinomycetes</taxon>
        <taxon>Kitasatosporales</taxon>
        <taxon>Streptomycetaceae</taxon>
        <taxon>Streptomyces</taxon>
    </lineage>
</organism>
<sequence>MDREVSRQFAHAHQRRLADAALLRARELGVQSAEFRAEHVRDASWRLRDARSAGASDTVTAGFSVRVLHDGVRGFAARTAAGVDAAVAAVEEAVRVARAARPLARRRVEAVPEPVHGERTWLSAYERDPFEVPEEERTALLAEYSARLLAAPGVRHTDACVQAVRECTFLADLEGNRILQQRVRVLPEFTAHTTDPETAAPVSLRTTAPSAGRGWEFLTGTGWDWDGELAELPGLLAEKAAAPTVEPGTYDLVVDPTNLWLTLHETVGHATELDRALGHEASFAGTSFATPDQLGTLRYGSPVMNVTADRTAPHALATIGYDAEGVAAQRWDLVREGVLTGFQVDRAGAARAGYPRSNGCSFADGFDRHPLQRMPNVSLRPAAGGPDTDELISRVHDGLYVVGDGSWSIDTRRQNFQFTGQRFHRIRAGRITGQVRDAAYQSTTTEFWRSLEAVGGPRTYLLCGAFHCGKGRPVQVAPAGHGSPSALFRAVGVLSTREER</sequence>
<dbReference type="Proteomes" id="UP000236178">
    <property type="component" value="Unassembled WGS sequence"/>
</dbReference>
<keyword evidence="2" id="KW-0645">Protease</keyword>
<comment type="caution">
    <text evidence="7">The sequence shown here is derived from an EMBL/GenBank/DDBJ whole genome shotgun (WGS) entry which is preliminary data.</text>
</comment>
<keyword evidence="3" id="KW-0378">Hydrolase</keyword>
<feature type="domain" description="Metalloprotease TldD/E C-terminal" evidence="6">
    <location>
        <begin position="247"/>
        <end position="493"/>
    </location>
</feature>
<dbReference type="PANTHER" id="PTHR30624">
    <property type="entry name" value="UNCHARACTERIZED PROTEIN TLDD AND PMBA"/>
    <property type="match status" value="1"/>
</dbReference>
<dbReference type="InterPro" id="IPR035068">
    <property type="entry name" value="TldD/PmbA_N"/>
</dbReference>
<evidence type="ECO:0000313" key="7">
    <source>
        <dbReference type="EMBL" id="PKT69324.1"/>
    </source>
</evidence>
<dbReference type="Pfam" id="PF19289">
    <property type="entry name" value="PmbA_TldD_3rd"/>
    <property type="match status" value="1"/>
</dbReference>